<evidence type="ECO:0000256" key="2">
    <source>
        <dbReference type="ARBA" id="ARBA00004777"/>
    </source>
</evidence>
<dbReference type="InterPro" id="IPR029041">
    <property type="entry name" value="FAD-linked_oxidoreductase-like"/>
</dbReference>
<dbReference type="Proteomes" id="UP000250462">
    <property type="component" value="Unassembled WGS sequence"/>
</dbReference>
<evidence type="ECO:0000256" key="1">
    <source>
        <dbReference type="ARBA" id="ARBA00001974"/>
    </source>
</evidence>
<dbReference type="EMBL" id="QMIG01000003">
    <property type="protein sequence ID" value="RAW17373.1"/>
    <property type="molecule type" value="Genomic_DNA"/>
</dbReference>
<dbReference type="SUPFAM" id="SSF51730">
    <property type="entry name" value="FAD-linked oxidoreductase"/>
    <property type="match status" value="1"/>
</dbReference>
<dbReference type="AlphaFoldDB" id="A0A329QZ11"/>
<evidence type="ECO:0000256" key="7">
    <source>
        <dbReference type="ARBA" id="ARBA00048628"/>
    </source>
</evidence>
<dbReference type="GO" id="GO:0005829">
    <property type="term" value="C:cytosol"/>
    <property type="evidence" value="ECO:0007669"/>
    <property type="project" value="TreeGrafter"/>
</dbReference>
<comment type="pathway">
    <text evidence="2 8">One-carbon metabolism; tetrahydrofolate interconversion.</text>
</comment>
<keyword evidence="6 8" id="KW-0560">Oxidoreductase</keyword>
<dbReference type="GO" id="GO:0009086">
    <property type="term" value="P:methionine biosynthetic process"/>
    <property type="evidence" value="ECO:0007669"/>
    <property type="project" value="TreeGrafter"/>
</dbReference>
<comment type="similarity">
    <text evidence="3 8">Belongs to the methylenetetrahydrofolate reductase family.</text>
</comment>
<proteinExistence type="inferred from homology"/>
<dbReference type="InterPro" id="IPR003171">
    <property type="entry name" value="Mehydrof_redctse-like"/>
</dbReference>
<evidence type="ECO:0000313" key="9">
    <source>
        <dbReference type="EMBL" id="RAW17373.1"/>
    </source>
</evidence>
<comment type="cofactor">
    <cofactor evidence="1 8">
        <name>FAD</name>
        <dbReference type="ChEBI" id="CHEBI:57692"/>
    </cofactor>
</comment>
<gene>
    <name evidence="9" type="ORF">DPM12_04915</name>
</gene>
<reference evidence="9 10" key="1">
    <citation type="submission" date="2018-06" db="EMBL/GenBank/DDBJ databases">
        <title>Phytoactinopolyspora halophila sp. nov., a novel halophilic actinomycete isolated from a saline soil in China.</title>
        <authorList>
            <person name="Tang S.-K."/>
        </authorList>
    </citation>
    <scope>NUCLEOTIDE SEQUENCE [LARGE SCALE GENOMIC DNA]</scope>
    <source>
        <strain evidence="9 10">YIM 96934</strain>
    </source>
</reference>
<evidence type="ECO:0000256" key="8">
    <source>
        <dbReference type="RuleBase" id="RU003862"/>
    </source>
</evidence>
<accession>A0A329QZ11</accession>
<dbReference type="GO" id="GO:0106312">
    <property type="term" value="F:methylenetetrahydrofolate reductase (NADH) activity"/>
    <property type="evidence" value="ECO:0007669"/>
    <property type="project" value="UniProtKB-EC"/>
</dbReference>
<organism evidence="9 10">
    <name type="scientific">Phytoactinopolyspora halophila</name>
    <dbReference type="NCBI Taxonomy" id="1981511"/>
    <lineage>
        <taxon>Bacteria</taxon>
        <taxon>Bacillati</taxon>
        <taxon>Actinomycetota</taxon>
        <taxon>Actinomycetes</taxon>
        <taxon>Jiangellales</taxon>
        <taxon>Jiangellaceae</taxon>
        <taxon>Phytoactinopolyspora</taxon>
    </lineage>
</organism>
<name>A0A329QZ11_9ACTN</name>
<protein>
    <recommendedName>
        <fullName evidence="8">Methylenetetrahydrofolate reductase</fullName>
    </recommendedName>
</protein>
<evidence type="ECO:0000256" key="6">
    <source>
        <dbReference type="ARBA" id="ARBA00023002"/>
    </source>
</evidence>
<dbReference type="Pfam" id="PF02219">
    <property type="entry name" value="MTHFR"/>
    <property type="match status" value="1"/>
</dbReference>
<keyword evidence="5 8" id="KW-0274">FAD</keyword>
<keyword evidence="4 8" id="KW-0285">Flavoprotein</keyword>
<comment type="caution">
    <text evidence="9">The sequence shown here is derived from an EMBL/GenBank/DDBJ whole genome shotgun (WGS) entry which is preliminary data.</text>
</comment>
<dbReference type="Gene3D" id="3.20.20.220">
    <property type="match status" value="1"/>
</dbReference>
<dbReference type="UniPathway" id="UPA00193"/>
<sequence length="306" mass="33317">MMKQLAPGVKRWRQTLLSNPRFEVLPVAGALERVTRLPAGATVTVTASPRRGIEDTIAFTETLAARGYAAVPHLAARQFSDETQLTNALRRLHDAGVDDLFVVGGDASASDGAFPDGLALLKAIDASGYRFGRIGVPSYPEGHPQIDDDTLWEALRAKRPYATYTVTQLCFDSDAIGRFAASTRMHGFDLPIVVGVPGVVAPAKLLRMSLRVGVGDSLRFVRGNRSMARRLLTPRAYRPDGIVRGLAGQMAEGRVTLAGLHIYTFNETSATVRWLEQRLGHAADEDIPAHVYKDVHEKRPADDHAV</sequence>
<dbReference type="GO" id="GO:0035999">
    <property type="term" value="P:tetrahydrofolate interconversion"/>
    <property type="evidence" value="ECO:0007669"/>
    <property type="project" value="UniProtKB-UniPathway"/>
</dbReference>
<dbReference type="PANTHER" id="PTHR45754">
    <property type="entry name" value="METHYLENETETRAHYDROFOLATE REDUCTASE"/>
    <property type="match status" value="1"/>
</dbReference>
<evidence type="ECO:0000256" key="3">
    <source>
        <dbReference type="ARBA" id="ARBA00006743"/>
    </source>
</evidence>
<evidence type="ECO:0000313" key="10">
    <source>
        <dbReference type="Proteomes" id="UP000250462"/>
    </source>
</evidence>
<evidence type="ECO:0000256" key="5">
    <source>
        <dbReference type="ARBA" id="ARBA00022827"/>
    </source>
</evidence>
<dbReference type="GO" id="GO:0071949">
    <property type="term" value="F:FAD binding"/>
    <property type="evidence" value="ECO:0007669"/>
    <property type="project" value="TreeGrafter"/>
</dbReference>
<comment type="catalytic activity">
    <reaction evidence="7">
        <text>(6S)-5-methyl-5,6,7,8-tetrahydrofolate + NAD(+) = (6R)-5,10-methylene-5,6,7,8-tetrahydrofolate + NADH + H(+)</text>
        <dbReference type="Rhea" id="RHEA:19821"/>
        <dbReference type="ChEBI" id="CHEBI:15378"/>
        <dbReference type="ChEBI" id="CHEBI:15636"/>
        <dbReference type="ChEBI" id="CHEBI:18608"/>
        <dbReference type="ChEBI" id="CHEBI:57540"/>
        <dbReference type="ChEBI" id="CHEBI:57945"/>
        <dbReference type="EC" id="1.5.1.54"/>
    </reaction>
    <physiologicalReaction direction="right-to-left" evidence="7">
        <dbReference type="Rhea" id="RHEA:19823"/>
    </physiologicalReaction>
</comment>
<evidence type="ECO:0000256" key="4">
    <source>
        <dbReference type="ARBA" id="ARBA00022630"/>
    </source>
</evidence>
<dbReference type="PANTHER" id="PTHR45754:SF3">
    <property type="entry name" value="METHYLENETETRAHYDROFOLATE REDUCTASE (NADPH)"/>
    <property type="match status" value="1"/>
</dbReference>
<keyword evidence="10" id="KW-1185">Reference proteome</keyword>
<dbReference type="RefSeq" id="WP_112257192.1">
    <property type="nucleotide sequence ID" value="NZ_QMIG01000003.1"/>
</dbReference>
<dbReference type="OrthoDB" id="9812555at2"/>